<dbReference type="EMBL" id="LR796290">
    <property type="protein sequence ID" value="CAB4135043.1"/>
    <property type="molecule type" value="Genomic_DNA"/>
</dbReference>
<feature type="compositionally biased region" description="Basic and acidic residues" evidence="1">
    <location>
        <begin position="119"/>
        <end position="137"/>
    </location>
</feature>
<organism evidence="2">
    <name type="scientific">uncultured Caudovirales phage</name>
    <dbReference type="NCBI Taxonomy" id="2100421"/>
    <lineage>
        <taxon>Viruses</taxon>
        <taxon>Duplodnaviria</taxon>
        <taxon>Heunggongvirae</taxon>
        <taxon>Uroviricota</taxon>
        <taxon>Caudoviricetes</taxon>
        <taxon>Peduoviridae</taxon>
        <taxon>Maltschvirus</taxon>
        <taxon>Maltschvirus maltsch</taxon>
    </lineage>
</organism>
<proteinExistence type="predicted"/>
<evidence type="ECO:0000256" key="1">
    <source>
        <dbReference type="SAM" id="MobiDB-lite"/>
    </source>
</evidence>
<evidence type="ECO:0000313" key="2">
    <source>
        <dbReference type="EMBL" id="CAB4135043.1"/>
    </source>
</evidence>
<accession>A0A6J5LP65</accession>
<sequence length="252" mass="28018">MAGDWIKMRSDLGTSPKVVRMSSALRADRLRIVGGLHSVWCLFDAHSVDGKLEGYTLDALDNLIGFDGFSAAMASVGWIEVSGDSLCAPRFDEHNGKSAKRRATDAERKRSVREMSATEADKKRTREEKRREEKSIEPKGSMNTYPPEFEQVWEAYPRKAGGSKKDAHKAWAARLKAGATAEGLADGVARYAAYCKAEQTEERFIKQAATFFGVGDHYQADWKPTKMRTAPRTVHDLSTMDYTKGVKPDGSF</sequence>
<feature type="region of interest" description="Disordered" evidence="1">
    <location>
        <begin position="90"/>
        <end position="144"/>
    </location>
</feature>
<gene>
    <name evidence="2" type="ORF">UFOVP275_57</name>
</gene>
<protein>
    <recommendedName>
        <fullName evidence="3">Replication protein</fullName>
    </recommendedName>
</protein>
<evidence type="ECO:0008006" key="3">
    <source>
        <dbReference type="Google" id="ProtNLM"/>
    </source>
</evidence>
<reference evidence="2" key="1">
    <citation type="submission" date="2020-04" db="EMBL/GenBank/DDBJ databases">
        <authorList>
            <person name="Chiriac C."/>
            <person name="Salcher M."/>
            <person name="Ghai R."/>
            <person name="Kavagutti S V."/>
        </authorList>
    </citation>
    <scope>NUCLEOTIDE SEQUENCE</scope>
</reference>
<name>A0A6J5LP65_9CAUD</name>
<feature type="compositionally biased region" description="Basic and acidic residues" evidence="1">
    <location>
        <begin position="90"/>
        <end position="113"/>
    </location>
</feature>